<sequence length="700" mass="79676">MSIIDFIRIVLRHWLLIVLLPFGLAVIVFLLTMNEEKTYRTSTLLYTGLVSGASIENPGNNQVDYHAVSNAFDNMINTIESRQTLEQVGIRLLAEDLANPDPLPKKRRRIIEKTFTTEETEQFSVAGDPSSTADNLLACLERDNCYGLKKLLYTSYEPYSLRSLKKITIRRQGNSDMVEISYKTTDPELCRRTLQILTEVFTARMRQQKSGEAGTVLDYFRNEVELANQRLTQAEDQLKEFKDTNDIINYYEETKELAISHKDLEAEIRSEMKNLEQARATVSTIDSSLHVRNDMYHISNRVLENRNLLADIETRLAQGSVEKDEKEPFARKARELRNIISQDVNTLYHLKTSPEGISQNVFIETWLENKLEIERSTAKLGVLDDKFRALEKRIEEFSAYGSTLERLNMRINIAKSEYLELLHSLNVTQMHQKNIEMQADVDIIDPPAFPLEPEPSKRKMIVLLAFIGGMAGCIVLVTALDYLDPNLQSPQRATKITDLKLVGAFPRIDKRRKEIDYPRLLDRTAEQLSSAVKLLHQQKQKTSQFVVVIFSHDRGEGKSFIGEKLAEKISGTYYPARHVAPQSETISAIENPSDPTTLQSACGGGDMSDREILILELPDLKHHLLPVRMLHGADVALLVARANRRWSGSDQQLQEKVTTIIGSPPLMVLNGVEPDKLEGFLGDIPKKRSWLRIRVKKLFA</sequence>
<comment type="caution">
    <text evidence="3">The sequence shown here is derived from an EMBL/GenBank/DDBJ whole genome shotgun (WGS) entry which is preliminary data.</text>
</comment>
<dbReference type="AlphaFoldDB" id="A0A831WP00"/>
<name>A0A831WP00_PROAE</name>
<proteinExistence type="predicted"/>
<dbReference type="InterPro" id="IPR050445">
    <property type="entry name" value="Bact_polysacc_biosynth/exp"/>
</dbReference>
<dbReference type="EMBL" id="DSBW01000014">
    <property type="protein sequence ID" value="HED30202.1"/>
    <property type="molecule type" value="Genomic_DNA"/>
</dbReference>
<dbReference type="GO" id="GO:0005886">
    <property type="term" value="C:plasma membrane"/>
    <property type="evidence" value="ECO:0007669"/>
    <property type="project" value="TreeGrafter"/>
</dbReference>
<accession>A0A831WP00</accession>
<dbReference type="GO" id="GO:0004713">
    <property type="term" value="F:protein tyrosine kinase activity"/>
    <property type="evidence" value="ECO:0007669"/>
    <property type="project" value="TreeGrafter"/>
</dbReference>
<evidence type="ECO:0000256" key="1">
    <source>
        <dbReference type="SAM" id="Coils"/>
    </source>
</evidence>
<dbReference type="PANTHER" id="PTHR32309:SF13">
    <property type="entry name" value="FERRIC ENTEROBACTIN TRANSPORT PROTEIN FEPE"/>
    <property type="match status" value="1"/>
</dbReference>
<feature type="transmembrane region" description="Helical" evidence="2">
    <location>
        <begin position="461"/>
        <end position="483"/>
    </location>
</feature>
<feature type="transmembrane region" description="Helical" evidence="2">
    <location>
        <begin position="12"/>
        <end position="32"/>
    </location>
</feature>
<keyword evidence="1" id="KW-0175">Coiled coil</keyword>
<evidence type="ECO:0000313" key="3">
    <source>
        <dbReference type="EMBL" id="HED30202.1"/>
    </source>
</evidence>
<keyword evidence="2" id="KW-1133">Transmembrane helix</keyword>
<reference evidence="3" key="1">
    <citation type="journal article" date="2020" name="mSystems">
        <title>Genome- and Community-Level Interaction Insights into Carbon Utilization and Element Cycling Functions of Hydrothermarchaeota in Hydrothermal Sediment.</title>
        <authorList>
            <person name="Zhou Z."/>
            <person name="Liu Y."/>
            <person name="Xu W."/>
            <person name="Pan J."/>
            <person name="Luo Z.H."/>
            <person name="Li M."/>
        </authorList>
    </citation>
    <scope>NUCLEOTIDE SEQUENCE [LARGE SCALE GENOMIC DNA]</scope>
    <source>
        <strain evidence="3">SpSt-1181</strain>
    </source>
</reference>
<dbReference type="InterPro" id="IPR027417">
    <property type="entry name" value="P-loop_NTPase"/>
</dbReference>
<evidence type="ECO:0008006" key="4">
    <source>
        <dbReference type="Google" id="ProtNLM"/>
    </source>
</evidence>
<dbReference type="Proteomes" id="UP000886335">
    <property type="component" value="Unassembled WGS sequence"/>
</dbReference>
<dbReference type="Gene3D" id="3.40.50.300">
    <property type="entry name" value="P-loop containing nucleotide triphosphate hydrolases"/>
    <property type="match status" value="1"/>
</dbReference>
<evidence type="ECO:0000256" key="2">
    <source>
        <dbReference type="SAM" id="Phobius"/>
    </source>
</evidence>
<feature type="coiled-coil region" evidence="1">
    <location>
        <begin position="217"/>
        <end position="281"/>
    </location>
</feature>
<organism evidence="3">
    <name type="scientific">Prosthecochloris aestuarii</name>
    <dbReference type="NCBI Taxonomy" id="1102"/>
    <lineage>
        <taxon>Bacteria</taxon>
        <taxon>Pseudomonadati</taxon>
        <taxon>Chlorobiota</taxon>
        <taxon>Chlorobiia</taxon>
        <taxon>Chlorobiales</taxon>
        <taxon>Chlorobiaceae</taxon>
        <taxon>Prosthecochloris</taxon>
    </lineage>
</organism>
<keyword evidence="2" id="KW-0472">Membrane</keyword>
<dbReference type="PANTHER" id="PTHR32309">
    <property type="entry name" value="TYROSINE-PROTEIN KINASE"/>
    <property type="match status" value="1"/>
</dbReference>
<keyword evidence="2" id="KW-0812">Transmembrane</keyword>
<protein>
    <recommendedName>
        <fullName evidence="4">Lipopolysaccharide biosynthesis protein</fullName>
    </recommendedName>
</protein>
<gene>
    <name evidence="3" type="ORF">ENN50_00615</name>
</gene>